<dbReference type="SUPFAM" id="SSF103088">
    <property type="entry name" value="OmpA-like"/>
    <property type="match status" value="1"/>
</dbReference>
<keyword evidence="2 4" id="KW-0472">Membrane</keyword>
<dbReference type="PROSITE" id="PS51123">
    <property type="entry name" value="OMPA_2"/>
    <property type="match status" value="1"/>
</dbReference>
<evidence type="ECO:0000256" key="5">
    <source>
        <dbReference type="SAM" id="Phobius"/>
    </source>
</evidence>
<proteinExistence type="predicted"/>
<gene>
    <name evidence="7" type="primary">arfA_1</name>
    <name evidence="7" type="ORF">IMCC3135_23065</name>
</gene>
<keyword evidence="3" id="KW-0998">Cell outer membrane</keyword>
<dbReference type="Pfam" id="PF00691">
    <property type="entry name" value="OmpA"/>
    <property type="match status" value="1"/>
</dbReference>
<dbReference type="GO" id="GO:0009279">
    <property type="term" value="C:cell outer membrane"/>
    <property type="evidence" value="ECO:0007669"/>
    <property type="project" value="UniProtKB-SubCell"/>
</dbReference>
<dbReference type="PRINTS" id="PR01021">
    <property type="entry name" value="OMPADOMAIN"/>
</dbReference>
<keyword evidence="5" id="KW-0812">Transmembrane</keyword>
<dbReference type="InterPro" id="IPR050330">
    <property type="entry name" value="Bact_OuterMem_StrucFunc"/>
</dbReference>
<dbReference type="EMBL" id="CP018632">
    <property type="protein sequence ID" value="ASJ74682.1"/>
    <property type="molecule type" value="Genomic_DNA"/>
</dbReference>
<dbReference type="PANTHER" id="PTHR30329">
    <property type="entry name" value="STATOR ELEMENT OF FLAGELLAR MOTOR COMPLEX"/>
    <property type="match status" value="1"/>
</dbReference>
<organism evidence="7 8">
    <name type="scientific">Granulosicoccus antarcticus IMCC3135</name>
    <dbReference type="NCBI Taxonomy" id="1192854"/>
    <lineage>
        <taxon>Bacteria</taxon>
        <taxon>Pseudomonadati</taxon>
        <taxon>Pseudomonadota</taxon>
        <taxon>Gammaproteobacteria</taxon>
        <taxon>Chromatiales</taxon>
        <taxon>Granulosicoccaceae</taxon>
        <taxon>Granulosicoccus</taxon>
    </lineage>
</organism>
<evidence type="ECO:0000313" key="7">
    <source>
        <dbReference type="EMBL" id="ASJ74682.1"/>
    </source>
</evidence>
<comment type="subcellular location">
    <subcellularLocation>
        <location evidence="1">Cell outer membrane</location>
    </subcellularLocation>
</comment>
<protein>
    <submittedName>
        <fullName evidence="7">Peptidoglycan-binding protein ArfA</fullName>
    </submittedName>
</protein>
<dbReference type="InterPro" id="IPR006690">
    <property type="entry name" value="OMPA-like_CS"/>
</dbReference>
<evidence type="ECO:0000256" key="2">
    <source>
        <dbReference type="ARBA" id="ARBA00023136"/>
    </source>
</evidence>
<dbReference type="PROSITE" id="PS01068">
    <property type="entry name" value="OMPA_1"/>
    <property type="match status" value="1"/>
</dbReference>
<dbReference type="InterPro" id="IPR036737">
    <property type="entry name" value="OmpA-like_sf"/>
</dbReference>
<evidence type="ECO:0000256" key="4">
    <source>
        <dbReference type="PROSITE-ProRule" id="PRU00473"/>
    </source>
</evidence>
<sequence length="235" mass="25772">MSAPTLHFNLPDAERPSIWPWLIALLCGVCLLFLVAQKLQSIPASLQQQAEQQLASSQLDNLTVDVDGRDLILQGTIDKQLSMAPLIKQLSNIDGVRIVKDDLRRFDAVEAEIQQTQQFLQVLSRINLSAVSFQAGSNSIAAGSETALDQVVQLLRNNPDKRIRIEGHTDDTGPASVNLRLSQERAQAVARYLESGNVSASQMIAKGYGSTQPIADNTTDSGRAKNRRIEISYVH</sequence>
<keyword evidence="8" id="KW-1185">Reference proteome</keyword>
<dbReference type="Gene3D" id="3.30.1330.60">
    <property type="entry name" value="OmpA-like domain"/>
    <property type="match status" value="1"/>
</dbReference>
<dbReference type="AlphaFoldDB" id="A0A2Z2NT12"/>
<dbReference type="RefSeq" id="WP_088919680.1">
    <property type="nucleotide sequence ID" value="NZ_CP018632.1"/>
</dbReference>
<dbReference type="InterPro" id="IPR006665">
    <property type="entry name" value="OmpA-like"/>
</dbReference>
<accession>A0A2Z2NT12</accession>
<dbReference type="Proteomes" id="UP000250079">
    <property type="component" value="Chromosome"/>
</dbReference>
<keyword evidence="5" id="KW-1133">Transmembrane helix</keyword>
<name>A0A2Z2NT12_9GAMM</name>
<dbReference type="PANTHER" id="PTHR30329:SF21">
    <property type="entry name" value="LIPOPROTEIN YIAD-RELATED"/>
    <property type="match status" value="1"/>
</dbReference>
<dbReference type="OrthoDB" id="9782229at2"/>
<feature type="domain" description="OmpA-like" evidence="6">
    <location>
        <begin position="121"/>
        <end position="235"/>
    </location>
</feature>
<dbReference type="KEGG" id="gai:IMCC3135_23065"/>
<feature type="transmembrane region" description="Helical" evidence="5">
    <location>
        <begin position="18"/>
        <end position="36"/>
    </location>
</feature>
<dbReference type="InterPro" id="IPR006664">
    <property type="entry name" value="OMP_bac"/>
</dbReference>
<dbReference type="CDD" id="cd07185">
    <property type="entry name" value="OmpA_C-like"/>
    <property type="match status" value="1"/>
</dbReference>
<evidence type="ECO:0000256" key="3">
    <source>
        <dbReference type="ARBA" id="ARBA00023237"/>
    </source>
</evidence>
<evidence type="ECO:0000313" key="8">
    <source>
        <dbReference type="Proteomes" id="UP000250079"/>
    </source>
</evidence>
<evidence type="ECO:0000256" key="1">
    <source>
        <dbReference type="ARBA" id="ARBA00004442"/>
    </source>
</evidence>
<evidence type="ECO:0000259" key="6">
    <source>
        <dbReference type="PROSITE" id="PS51123"/>
    </source>
</evidence>
<reference evidence="7 8" key="1">
    <citation type="submission" date="2016-12" db="EMBL/GenBank/DDBJ databases">
        <authorList>
            <person name="Song W.-J."/>
            <person name="Kurnit D.M."/>
        </authorList>
    </citation>
    <scope>NUCLEOTIDE SEQUENCE [LARGE SCALE GENOMIC DNA]</scope>
    <source>
        <strain evidence="7 8">IMCC3135</strain>
    </source>
</reference>